<feature type="region of interest" description="Disordered" evidence="1">
    <location>
        <begin position="536"/>
        <end position="625"/>
    </location>
</feature>
<dbReference type="SUPFAM" id="SSF48350">
    <property type="entry name" value="GTPase activation domain, GAP"/>
    <property type="match status" value="1"/>
</dbReference>
<gene>
    <name evidence="3" type="ORF">RHOBADRAFT_55200</name>
</gene>
<evidence type="ECO:0000256" key="1">
    <source>
        <dbReference type="SAM" id="MobiDB-lite"/>
    </source>
</evidence>
<dbReference type="GO" id="GO:0005096">
    <property type="term" value="F:GTPase activator activity"/>
    <property type="evidence" value="ECO:0007669"/>
    <property type="project" value="TreeGrafter"/>
</dbReference>
<dbReference type="Gene3D" id="1.10.555.10">
    <property type="entry name" value="Rho GTPase activation protein"/>
    <property type="match status" value="1"/>
</dbReference>
<feature type="compositionally biased region" description="Low complexity" evidence="1">
    <location>
        <begin position="15"/>
        <end position="61"/>
    </location>
</feature>
<keyword evidence="4" id="KW-1185">Reference proteome</keyword>
<dbReference type="CDD" id="cd00159">
    <property type="entry name" value="RhoGAP"/>
    <property type="match status" value="1"/>
</dbReference>
<dbReference type="PROSITE" id="PS50238">
    <property type="entry name" value="RHOGAP"/>
    <property type="match status" value="1"/>
</dbReference>
<accession>A0A0P9GIX3</accession>
<reference evidence="3 4" key="1">
    <citation type="journal article" date="2015" name="Front. Microbiol.">
        <title>Genome sequence of the plant growth promoting endophytic yeast Rhodotorula graminis WP1.</title>
        <authorList>
            <person name="Firrincieli A."/>
            <person name="Otillar R."/>
            <person name="Salamov A."/>
            <person name="Schmutz J."/>
            <person name="Khan Z."/>
            <person name="Redman R.S."/>
            <person name="Fleck N.D."/>
            <person name="Lindquist E."/>
            <person name="Grigoriev I.V."/>
            <person name="Doty S.L."/>
        </authorList>
    </citation>
    <scope>NUCLEOTIDE SEQUENCE [LARGE SCALE GENOMIC DNA]</scope>
    <source>
        <strain evidence="3 4">WP1</strain>
    </source>
</reference>
<sequence length="679" mass="71416">MSDSATVSSLQQLLARPAPRSPPRAAGSINSSASRCRTPSPSSRSAKATTAPPARTPPTRAGWGATISSAFGYRPAPSASSSPAPAAEALSSATFGAGGQRARTRERGRIPAWTTVPEVHLVDAGAAGDEPAVLEEDEDNELDSLAETIVWQAGNDGVEPPGPLLVFAGSRIPPPSEVSHANLLANLRRRLERFAQSGPYTVVLLVNPTPHAPTTAHLVSSYLSVARVVRKNVRHIYIVGGGWWTRAILGIFSSTLLSVKSAEKLVQCATLSGLAQAVGPEAFKQIEFPLEVYVANAATEDEIVVPVNQDESLKATFGRPLEQTMSENENDPRLPTIVRDCVDVLLDQGRASVGIFRRSPSAAHVMHLRGAYERGHPVSLSTLPDAPYLAASLLKLYLRELPVPLLPGGDVWDVARTCPVGDDDAALAHVEVELVPLLSSPTRTLLRHVLGVLALIAANSKDNLMTASNLVVCLCPALIGGLGEVPTMEEIEMCRVPGANGMATIRGVEGTVSGRGNTVGGVLKVMIERYSDLFPPSRHAGLEPAQHRPATPPRPTSSTSSSSPSFDGQPRVQASTSSPASSSTRSMSPASLAAPTRPSSSSSTPSRRLGHNTIKLKKPARAGAKCGAGILVEAFREEDDEERDVQRLEAHGELVSPGQSAAAVRSEGAESSGHGPEEL</sequence>
<dbReference type="InterPro" id="IPR008936">
    <property type="entry name" value="Rho_GTPase_activation_prot"/>
</dbReference>
<feature type="region of interest" description="Disordered" evidence="1">
    <location>
        <begin position="638"/>
        <end position="679"/>
    </location>
</feature>
<dbReference type="InterPro" id="IPR001251">
    <property type="entry name" value="CRAL-TRIO_dom"/>
</dbReference>
<dbReference type="InterPro" id="IPR000198">
    <property type="entry name" value="RhoGAP_dom"/>
</dbReference>
<protein>
    <recommendedName>
        <fullName evidence="2">Rho-GAP domain-containing protein</fullName>
    </recommendedName>
</protein>
<feature type="compositionally biased region" description="Low complexity" evidence="1">
    <location>
        <begin position="574"/>
        <end position="607"/>
    </location>
</feature>
<dbReference type="PANTHER" id="PTHR45808:SF2">
    <property type="entry name" value="RHO GTPASE-ACTIVATING PROTEIN 68F"/>
    <property type="match status" value="1"/>
</dbReference>
<feature type="compositionally biased region" description="Basic residues" evidence="1">
    <location>
        <begin position="608"/>
        <end position="620"/>
    </location>
</feature>
<dbReference type="Pfam" id="PF13716">
    <property type="entry name" value="CRAL_TRIO_2"/>
    <property type="match status" value="1"/>
</dbReference>
<dbReference type="EMBL" id="KQ474084">
    <property type="protein sequence ID" value="KPV72946.1"/>
    <property type="molecule type" value="Genomic_DNA"/>
</dbReference>
<dbReference type="SMART" id="SM00324">
    <property type="entry name" value="RhoGAP"/>
    <property type="match status" value="1"/>
</dbReference>
<dbReference type="GO" id="GO:0005737">
    <property type="term" value="C:cytoplasm"/>
    <property type="evidence" value="ECO:0007669"/>
    <property type="project" value="TreeGrafter"/>
</dbReference>
<dbReference type="GeneID" id="28978171"/>
<name>A0A0P9GIX3_RHOGW</name>
<organism evidence="3 4">
    <name type="scientific">Rhodotorula graminis (strain WP1)</name>
    <dbReference type="NCBI Taxonomy" id="578459"/>
    <lineage>
        <taxon>Eukaryota</taxon>
        <taxon>Fungi</taxon>
        <taxon>Dikarya</taxon>
        <taxon>Basidiomycota</taxon>
        <taxon>Pucciniomycotina</taxon>
        <taxon>Microbotryomycetes</taxon>
        <taxon>Sporidiobolales</taxon>
        <taxon>Sporidiobolaceae</taxon>
        <taxon>Rhodotorula</taxon>
    </lineage>
</organism>
<feature type="compositionally biased region" description="Low complexity" evidence="1">
    <location>
        <begin position="556"/>
        <end position="565"/>
    </location>
</feature>
<dbReference type="InterPro" id="IPR036865">
    <property type="entry name" value="CRAL-TRIO_dom_sf"/>
</dbReference>
<dbReference type="STRING" id="578459.A0A0P9GIX3"/>
<dbReference type="OrthoDB" id="19923at2759"/>
<dbReference type="Proteomes" id="UP000053890">
    <property type="component" value="Unassembled WGS sequence"/>
</dbReference>
<proteinExistence type="predicted"/>
<feature type="region of interest" description="Disordered" evidence="1">
    <location>
        <begin position="1"/>
        <end position="87"/>
    </location>
</feature>
<dbReference type="RefSeq" id="XP_018268995.1">
    <property type="nucleotide sequence ID" value="XM_018417723.1"/>
</dbReference>
<dbReference type="PANTHER" id="PTHR45808">
    <property type="entry name" value="RHO GTPASE-ACTIVATING PROTEIN 68F"/>
    <property type="match status" value="1"/>
</dbReference>
<evidence type="ECO:0000313" key="4">
    <source>
        <dbReference type="Proteomes" id="UP000053890"/>
    </source>
</evidence>
<evidence type="ECO:0000259" key="2">
    <source>
        <dbReference type="PROSITE" id="PS50238"/>
    </source>
</evidence>
<evidence type="ECO:0000313" key="3">
    <source>
        <dbReference type="EMBL" id="KPV72946.1"/>
    </source>
</evidence>
<feature type="compositionally biased region" description="Polar residues" evidence="1">
    <location>
        <begin position="1"/>
        <end position="12"/>
    </location>
</feature>
<feature type="compositionally biased region" description="Low complexity" evidence="1">
    <location>
        <begin position="75"/>
        <end position="87"/>
    </location>
</feature>
<dbReference type="Gene3D" id="3.40.525.10">
    <property type="entry name" value="CRAL-TRIO lipid binding domain"/>
    <property type="match status" value="1"/>
</dbReference>
<dbReference type="Pfam" id="PF00620">
    <property type="entry name" value="RhoGAP"/>
    <property type="match status" value="1"/>
</dbReference>
<dbReference type="OMA" id="FFRKITY"/>
<dbReference type="GO" id="GO:0007264">
    <property type="term" value="P:small GTPase-mediated signal transduction"/>
    <property type="evidence" value="ECO:0007669"/>
    <property type="project" value="TreeGrafter"/>
</dbReference>
<feature type="domain" description="Rho-GAP" evidence="2">
    <location>
        <begin position="319"/>
        <end position="534"/>
    </location>
</feature>
<dbReference type="AlphaFoldDB" id="A0A0P9GIX3"/>